<dbReference type="GO" id="GO:0005929">
    <property type="term" value="C:cilium"/>
    <property type="evidence" value="ECO:0007669"/>
    <property type="project" value="UniProtKB-ARBA"/>
</dbReference>
<sequence>MELRHPHRVGMGLLAFHSIRALTIGTALHTRPGAQYKGHVPGLDYSFGSTYGNATLKYFQDHRNAALENSGTPFSKGGHFPTLCSPNVDLVLCSRAQARARWLHRPSYTRFNLDSDRSTELYRFYQMAQEHRKHYRDKTDMVPRVPYFVLPMKEQERYPIPTDLPPLSPKDKWHLLRLSPDNLKTYQTFPSGKRVSSQERQKRDLYFEFRA</sequence>
<keyword evidence="2" id="KW-0963">Cytoplasm</keyword>
<dbReference type="Pfam" id="PF10629">
    <property type="entry name" value="CMI2B-like"/>
    <property type="match status" value="1"/>
</dbReference>
<keyword evidence="4" id="KW-0206">Cytoskeleton</keyword>
<evidence type="ECO:0000256" key="6">
    <source>
        <dbReference type="ARBA" id="ARBA00035661"/>
    </source>
</evidence>
<keyword evidence="3" id="KW-0969">Cilium</keyword>
<evidence type="ECO:0000256" key="9">
    <source>
        <dbReference type="SAM" id="SignalP"/>
    </source>
</evidence>
<protein>
    <recommendedName>
        <fullName evidence="7">Ciliary microtubule inner protein 2C</fullName>
    </recommendedName>
</protein>
<evidence type="ECO:0000256" key="3">
    <source>
        <dbReference type="ARBA" id="ARBA00022846"/>
    </source>
</evidence>
<evidence type="ECO:0000259" key="10">
    <source>
        <dbReference type="Pfam" id="PF10629"/>
    </source>
</evidence>
<evidence type="ECO:0000256" key="5">
    <source>
        <dbReference type="ARBA" id="ARBA00023273"/>
    </source>
</evidence>
<evidence type="ECO:0000256" key="7">
    <source>
        <dbReference type="ARBA" id="ARBA00041160"/>
    </source>
</evidence>
<comment type="caution">
    <text evidence="11">The sequence shown here is derived from an EMBL/GenBank/DDBJ whole genome shotgun (WGS) entry which is preliminary data.</text>
</comment>
<comment type="subunit">
    <text evidence="8">Microtubule inner protein component of sperm flagellar doublet microtubules.</text>
</comment>
<evidence type="ECO:0000313" key="11">
    <source>
        <dbReference type="EMBL" id="KAF6102417.1"/>
    </source>
</evidence>
<organism evidence="11 12">
    <name type="scientific">Phyllostomus discolor</name>
    <name type="common">pale spear-nosed bat</name>
    <dbReference type="NCBI Taxonomy" id="89673"/>
    <lineage>
        <taxon>Eukaryota</taxon>
        <taxon>Metazoa</taxon>
        <taxon>Chordata</taxon>
        <taxon>Craniata</taxon>
        <taxon>Vertebrata</taxon>
        <taxon>Euteleostomi</taxon>
        <taxon>Mammalia</taxon>
        <taxon>Eutheria</taxon>
        <taxon>Laurasiatheria</taxon>
        <taxon>Chiroptera</taxon>
        <taxon>Yangochiroptera</taxon>
        <taxon>Phyllostomidae</taxon>
        <taxon>Phyllostominae</taxon>
        <taxon>Phyllostomus</taxon>
    </lineage>
</organism>
<accession>A0A833ZSR4</accession>
<keyword evidence="3" id="KW-0282">Flagellum</keyword>
<dbReference type="EMBL" id="JABVXQ010000006">
    <property type="protein sequence ID" value="KAF6102417.1"/>
    <property type="molecule type" value="Genomic_DNA"/>
</dbReference>
<keyword evidence="9" id="KW-0732">Signal</keyword>
<comment type="similarity">
    <text evidence="6">Belongs to the CIMIP2 family.</text>
</comment>
<gene>
    <name evidence="11" type="ORF">HJG60_001815</name>
</gene>
<reference evidence="11 12" key="1">
    <citation type="journal article" date="2020" name="Nature">
        <title>Six reference-quality genomes reveal evolution of bat adaptations.</title>
        <authorList>
            <person name="Jebb D."/>
            <person name="Huang Z."/>
            <person name="Pippel M."/>
            <person name="Hughes G.M."/>
            <person name="Lavrichenko K."/>
            <person name="Devanna P."/>
            <person name="Winkler S."/>
            <person name="Jermiin L.S."/>
            <person name="Skirmuntt E.C."/>
            <person name="Katzourakis A."/>
            <person name="Burkitt-Gray L."/>
            <person name="Ray D.A."/>
            <person name="Sullivan K.A.M."/>
            <person name="Roscito J.G."/>
            <person name="Kirilenko B.M."/>
            <person name="Davalos L.M."/>
            <person name="Corthals A.P."/>
            <person name="Power M.L."/>
            <person name="Jones G."/>
            <person name="Ransome R.D."/>
            <person name="Dechmann D.K.N."/>
            <person name="Locatelli A.G."/>
            <person name="Puechmaille S.J."/>
            <person name="Fedrigo O."/>
            <person name="Jarvis E.D."/>
            <person name="Hiller M."/>
            <person name="Vernes S.C."/>
            <person name="Myers E.W."/>
            <person name="Teeling E.C."/>
        </authorList>
    </citation>
    <scope>NUCLEOTIDE SEQUENCE [LARGE SCALE GENOMIC DNA]</scope>
    <source>
        <strain evidence="11">Bat1K_MPI-CBG_1</strain>
    </source>
</reference>
<proteinExistence type="inferred from homology"/>
<dbReference type="PANTHER" id="PTHR34924:SF1">
    <property type="entry name" value="PROTEIN FAM166C"/>
    <property type="match status" value="1"/>
</dbReference>
<comment type="subcellular location">
    <subcellularLocation>
        <location evidence="1">Cytoplasm</location>
        <location evidence="1">Cytoskeleton</location>
        <location evidence="1">Flagellum axoneme</location>
    </subcellularLocation>
</comment>
<dbReference type="InterPro" id="IPR052329">
    <property type="entry name" value="CIMIP2C"/>
</dbReference>
<dbReference type="Proteomes" id="UP000664940">
    <property type="component" value="Unassembled WGS sequence"/>
</dbReference>
<evidence type="ECO:0000256" key="8">
    <source>
        <dbReference type="ARBA" id="ARBA00046435"/>
    </source>
</evidence>
<keyword evidence="5" id="KW-0966">Cell projection</keyword>
<evidence type="ECO:0000313" key="12">
    <source>
        <dbReference type="Proteomes" id="UP000664940"/>
    </source>
</evidence>
<evidence type="ECO:0000256" key="4">
    <source>
        <dbReference type="ARBA" id="ARBA00023212"/>
    </source>
</evidence>
<dbReference type="InterPro" id="IPR018902">
    <property type="entry name" value="CMI2A-C-like_dom"/>
</dbReference>
<dbReference type="AlphaFoldDB" id="A0A833ZSR4"/>
<feature type="domain" description="Ciliary microtubule inner protein 2A-C-like" evidence="10">
    <location>
        <begin position="36"/>
        <end position="95"/>
    </location>
</feature>
<feature type="chain" id="PRO_5032648392" description="Ciliary microtubule inner protein 2C" evidence="9">
    <location>
        <begin position="22"/>
        <end position="211"/>
    </location>
</feature>
<dbReference type="GO" id="GO:0015630">
    <property type="term" value="C:microtubule cytoskeleton"/>
    <property type="evidence" value="ECO:0007669"/>
    <property type="project" value="UniProtKB-ARBA"/>
</dbReference>
<evidence type="ECO:0000256" key="2">
    <source>
        <dbReference type="ARBA" id="ARBA00022490"/>
    </source>
</evidence>
<evidence type="ECO:0000256" key="1">
    <source>
        <dbReference type="ARBA" id="ARBA00004611"/>
    </source>
</evidence>
<dbReference type="PANTHER" id="PTHR34924">
    <property type="entry name" value="UPF0573 PROTEIN C2ORF70"/>
    <property type="match status" value="1"/>
</dbReference>
<name>A0A833ZSR4_9CHIR</name>
<feature type="signal peptide" evidence="9">
    <location>
        <begin position="1"/>
        <end position="21"/>
    </location>
</feature>